<sequence length="170" mass="17980">MKLKHALLPAVTLALTLGCSCLASAAPRVTVAQLLQKAEAGDRDAVLTLAAAGKFVFPDGSLASQVEMTPDLTDLVKQLTVRQSLYAIALYADGGLFESDPDAWKSNKKPDPVTTCVWINRAANYPLEASDSDRTLAAQLGEAAKEAAAGLYDADRSACLKGAKDWSLKK</sequence>
<keyword evidence="1" id="KW-0732">Signal</keyword>
<evidence type="ECO:0000313" key="3">
    <source>
        <dbReference type="Proteomes" id="UP001596045"/>
    </source>
</evidence>
<dbReference type="RefSeq" id="WP_378995963.1">
    <property type="nucleotide sequence ID" value="NZ_JBHSMT010000009.1"/>
</dbReference>
<reference evidence="3" key="1">
    <citation type="journal article" date="2019" name="Int. J. Syst. Evol. Microbiol.">
        <title>The Global Catalogue of Microorganisms (GCM) 10K type strain sequencing project: providing services to taxonomists for standard genome sequencing and annotation.</title>
        <authorList>
            <consortium name="The Broad Institute Genomics Platform"/>
            <consortium name="The Broad Institute Genome Sequencing Center for Infectious Disease"/>
            <person name="Wu L."/>
            <person name="Ma J."/>
        </authorList>
    </citation>
    <scope>NUCLEOTIDE SEQUENCE [LARGE SCALE GENOMIC DNA]</scope>
    <source>
        <strain evidence="3">JCM 17066</strain>
    </source>
</reference>
<feature type="chain" id="PRO_5047146685" evidence="1">
    <location>
        <begin position="26"/>
        <end position="170"/>
    </location>
</feature>
<evidence type="ECO:0000313" key="2">
    <source>
        <dbReference type="EMBL" id="MFC5473484.1"/>
    </source>
</evidence>
<gene>
    <name evidence="2" type="ORF">ACFPM8_05880</name>
</gene>
<protein>
    <submittedName>
        <fullName evidence="2">Uncharacterized protein</fullName>
    </submittedName>
</protein>
<dbReference type="EMBL" id="JBHSMT010000009">
    <property type="protein sequence ID" value="MFC5473484.1"/>
    <property type="molecule type" value="Genomic_DNA"/>
</dbReference>
<dbReference type="PROSITE" id="PS51257">
    <property type="entry name" value="PROKAR_LIPOPROTEIN"/>
    <property type="match status" value="1"/>
</dbReference>
<proteinExistence type="predicted"/>
<feature type="signal peptide" evidence="1">
    <location>
        <begin position="1"/>
        <end position="25"/>
    </location>
</feature>
<name>A0ABW0M6P2_9BURK</name>
<organism evidence="2 3">
    <name type="scientific">Paraherbaspirillum soli</name>
    <dbReference type="NCBI Taxonomy" id="631222"/>
    <lineage>
        <taxon>Bacteria</taxon>
        <taxon>Pseudomonadati</taxon>
        <taxon>Pseudomonadota</taxon>
        <taxon>Betaproteobacteria</taxon>
        <taxon>Burkholderiales</taxon>
        <taxon>Oxalobacteraceae</taxon>
        <taxon>Paraherbaspirillum</taxon>
    </lineage>
</organism>
<evidence type="ECO:0000256" key="1">
    <source>
        <dbReference type="SAM" id="SignalP"/>
    </source>
</evidence>
<dbReference type="Proteomes" id="UP001596045">
    <property type="component" value="Unassembled WGS sequence"/>
</dbReference>
<keyword evidence="3" id="KW-1185">Reference proteome</keyword>
<accession>A0ABW0M6P2</accession>
<comment type="caution">
    <text evidence="2">The sequence shown here is derived from an EMBL/GenBank/DDBJ whole genome shotgun (WGS) entry which is preliminary data.</text>
</comment>